<dbReference type="EMBL" id="KZ663429">
    <property type="protein sequence ID" value="PPS12813.1"/>
    <property type="molecule type" value="Genomic_DNA"/>
</dbReference>
<dbReference type="Pfam" id="PF01535">
    <property type="entry name" value="PPR"/>
    <property type="match status" value="1"/>
</dbReference>
<dbReference type="InterPro" id="IPR011990">
    <property type="entry name" value="TPR-like_helical_dom_sf"/>
</dbReference>
<dbReference type="Pfam" id="PF13812">
    <property type="entry name" value="PPR_3"/>
    <property type="match status" value="2"/>
</dbReference>
<protein>
    <recommendedName>
        <fullName evidence="7">Pentacotripeptide-repeat region of PRORP domain-containing protein</fullName>
    </recommendedName>
</protein>
<evidence type="ECO:0008006" key="7">
    <source>
        <dbReference type="Google" id="ProtNLM"/>
    </source>
</evidence>
<dbReference type="Gene3D" id="1.25.40.10">
    <property type="entry name" value="Tetratricopeptide repeat domain"/>
    <property type="match status" value="5"/>
</dbReference>
<feature type="repeat" description="PPR" evidence="3">
    <location>
        <begin position="373"/>
        <end position="407"/>
    </location>
</feature>
<gene>
    <name evidence="5" type="ORF">GOBAR_AA07837</name>
</gene>
<feature type="repeat" description="PPR" evidence="3">
    <location>
        <begin position="514"/>
        <end position="548"/>
    </location>
</feature>
<dbReference type="PANTHER" id="PTHR47447">
    <property type="entry name" value="OS03G0856100 PROTEIN"/>
    <property type="match status" value="1"/>
</dbReference>
<sequence length="686" mass="77947">MATNKSNSSMGLTALGYLVPVKNIFFTIPLKRCNDNVDGGSKMTQFENVGRKVGAGLFLGVVQLRSQRIEEDRKRGSGNHVFFKMKFFKSRPSAPDPPSQGKFSLQKNRRSSWHLAPDIRSLPDPEFDSEPEPDNEEEEDLFSEAKQQTGDTLEDSTELPDGIVGEIIRAARNLPENSTLGEFMGGYQGKLSEKECLEVLSLMGKQGLALGCLYFFEWMRLQEPSLVTPRACSIIFPVLGRWAMGDKLMVLFRNLPQSKGFRDVHVYNAAISGLLCSKRKTGGTAKDSWQFLDRMNRKGVKWSVEVLGSIIKSFCDEGLKNEALIIQSEMEKKGVHSNTVVYNTLMDAYCKSNQIEEVEGLFAEMKMKGLMPTSATFNILMDAYSRRMQPEIVEKLLVEMQDMGLNPDVKSYTCLISAYGRQKKMSDRAADAFLRMKKVGLKPTSHSYTSLIHAYSITGWHEKAYTAFEDMQREGLKLSIETYTALLDAFRRAGDTQRLMKVWKLMMSEKIKGTRVTFNILLDGFAKQGQYIEARDVISEFGKIGLQPTVMTYNMLMNAYARGGQHLKLPQLLKEMTVLDLKPDSVTYSTMIYAFVRVRDFKRAFYYHKQMVKNGQVPDVKSYEKLRSILDVKAAKQNKRDKSAILGIINSKMGMVKAKRKTKKDEFWKYKKRNHRTPDVAHDGQK</sequence>
<feature type="compositionally biased region" description="Acidic residues" evidence="4">
    <location>
        <begin position="125"/>
        <end position="142"/>
    </location>
</feature>
<feature type="repeat" description="PPR" evidence="3">
    <location>
        <begin position="584"/>
        <end position="618"/>
    </location>
</feature>
<evidence type="ECO:0000256" key="3">
    <source>
        <dbReference type="PROSITE-ProRule" id="PRU00708"/>
    </source>
</evidence>
<dbReference type="NCBIfam" id="TIGR00756">
    <property type="entry name" value="PPR"/>
    <property type="match status" value="8"/>
</dbReference>
<evidence type="ECO:0000256" key="1">
    <source>
        <dbReference type="ARBA" id="ARBA00007626"/>
    </source>
</evidence>
<proteinExistence type="inferred from homology"/>
<evidence type="ECO:0000256" key="4">
    <source>
        <dbReference type="SAM" id="MobiDB-lite"/>
    </source>
</evidence>
<feature type="region of interest" description="Disordered" evidence="4">
    <location>
        <begin position="89"/>
        <end position="158"/>
    </location>
</feature>
<evidence type="ECO:0000256" key="2">
    <source>
        <dbReference type="ARBA" id="ARBA00022737"/>
    </source>
</evidence>
<dbReference type="Pfam" id="PF13041">
    <property type="entry name" value="PPR_2"/>
    <property type="match status" value="2"/>
</dbReference>
<keyword evidence="2" id="KW-0677">Repeat</keyword>
<dbReference type="InterPro" id="IPR002885">
    <property type="entry name" value="PPR_rpt"/>
</dbReference>
<dbReference type="PROSITE" id="PS51375">
    <property type="entry name" value="PPR"/>
    <property type="match status" value="8"/>
</dbReference>
<dbReference type="PANTHER" id="PTHR47447:SF23">
    <property type="entry name" value="PENTACOTRIPEPTIDE-REPEAT REGION OF PRORP DOMAIN-CONTAINING PROTEIN"/>
    <property type="match status" value="1"/>
</dbReference>
<evidence type="ECO:0000313" key="6">
    <source>
        <dbReference type="Proteomes" id="UP000239757"/>
    </source>
</evidence>
<reference evidence="5 6" key="1">
    <citation type="submission" date="2015-01" db="EMBL/GenBank/DDBJ databases">
        <title>Genome of allotetraploid Gossypium barbadense reveals genomic plasticity and fiber elongation in cotton evolution.</title>
        <authorList>
            <person name="Chen X."/>
            <person name="Liu X."/>
            <person name="Zhao B."/>
            <person name="Zheng H."/>
            <person name="Hu Y."/>
            <person name="Lu G."/>
            <person name="Yang C."/>
            <person name="Chen J."/>
            <person name="Shan C."/>
            <person name="Zhang L."/>
            <person name="Zhou Y."/>
            <person name="Wang L."/>
            <person name="Guo W."/>
            <person name="Bai Y."/>
            <person name="Ruan J."/>
            <person name="Shangguan X."/>
            <person name="Mao Y."/>
            <person name="Jiang J."/>
            <person name="Zhu Y."/>
            <person name="Lei J."/>
            <person name="Kang H."/>
            <person name="Chen S."/>
            <person name="He X."/>
            <person name="Wang R."/>
            <person name="Wang Y."/>
            <person name="Chen J."/>
            <person name="Wang L."/>
            <person name="Yu S."/>
            <person name="Wang B."/>
            <person name="Wei J."/>
            <person name="Song S."/>
            <person name="Lu X."/>
            <person name="Gao Z."/>
            <person name="Gu W."/>
            <person name="Deng X."/>
            <person name="Ma D."/>
            <person name="Wang S."/>
            <person name="Liang W."/>
            <person name="Fang L."/>
            <person name="Cai C."/>
            <person name="Zhu X."/>
            <person name="Zhou B."/>
            <person name="Zhang Y."/>
            <person name="Chen Z."/>
            <person name="Xu S."/>
            <person name="Zhu R."/>
            <person name="Wang S."/>
            <person name="Zhang T."/>
            <person name="Zhao G."/>
        </authorList>
    </citation>
    <scope>NUCLEOTIDE SEQUENCE [LARGE SCALE GENOMIC DNA]</scope>
    <source>
        <strain evidence="6">cv. Xinhai21</strain>
        <tissue evidence="5">Leaf</tissue>
    </source>
</reference>
<feature type="repeat" description="PPR" evidence="3">
    <location>
        <begin position="338"/>
        <end position="372"/>
    </location>
</feature>
<organism evidence="5 6">
    <name type="scientific">Gossypium barbadense</name>
    <name type="common">Sea Island cotton</name>
    <name type="synonym">Hibiscus barbadensis</name>
    <dbReference type="NCBI Taxonomy" id="3634"/>
    <lineage>
        <taxon>Eukaryota</taxon>
        <taxon>Viridiplantae</taxon>
        <taxon>Streptophyta</taxon>
        <taxon>Embryophyta</taxon>
        <taxon>Tracheophyta</taxon>
        <taxon>Spermatophyta</taxon>
        <taxon>Magnoliopsida</taxon>
        <taxon>eudicotyledons</taxon>
        <taxon>Gunneridae</taxon>
        <taxon>Pentapetalae</taxon>
        <taxon>rosids</taxon>
        <taxon>malvids</taxon>
        <taxon>Malvales</taxon>
        <taxon>Malvaceae</taxon>
        <taxon>Malvoideae</taxon>
        <taxon>Gossypium</taxon>
    </lineage>
</organism>
<feature type="repeat" description="PPR" evidence="3">
    <location>
        <begin position="549"/>
        <end position="583"/>
    </location>
</feature>
<dbReference type="Proteomes" id="UP000239757">
    <property type="component" value="Unassembled WGS sequence"/>
</dbReference>
<feature type="repeat" description="PPR" evidence="3">
    <location>
        <begin position="479"/>
        <end position="513"/>
    </location>
</feature>
<evidence type="ECO:0000313" key="5">
    <source>
        <dbReference type="EMBL" id="PPS12813.1"/>
    </source>
</evidence>
<feature type="repeat" description="PPR" evidence="3">
    <location>
        <begin position="444"/>
        <end position="478"/>
    </location>
</feature>
<feature type="repeat" description="PPR" evidence="3">
    <location>
        <begin position="408"/>
        <end position="443"/>
    </location>
</feature>
<comment type="similarity">
    <text evidence="1">Belongs to the PPR family. P subfamily.</text>
</comment>
<dbReference type="AlphaFoldDB" id="A0A2P5YB40"/>
<name>A0A2P5YB40_GOSBA</name>
<accession>A0A2P5YB40</accession>
<dbReference type="OrthoDB" id="5588846at2759"/>